<sequence length="132" mass="14240">MYGFGPFYALSLAIPLLLGQTDAWLLEFWDTQPNCGDNGGAADTDRGGLPCQENCSLLGLEDVQAMLISDWDDGCKVSLYDGNPSSAGCMGEPIWERTKEEADDDGELADGNYSCQVSLEGMGIVYVSYTCE</sequence>
<keyword evidence="3" id="KW-1185">Reference proteome</keyword>
<dbReference type="AlphaFoldDB" id="M7T8T5"/>
<dbReference type="OrthoDB" id="3789428at2759"/>
<protein>
    <submittedName>
        <fullName evidence="2">Uncharacterized protein</fullName>
    </submittedName>
</protein>
<dbReference type="KEGG" id="ela:UCREL1_10004"/>
<reference evidence="3" key="1">
    <citation type="journal article" date="2013" name="Genome Announc.">
        <title>Draft genome sequence of the grapevine dieback fungus Eutypa lata UCR-EL1.</title>
        <authorList>
            <person name="Blanco-Ulate B."/>
            <person name="Rolshausen P.E."/>
            <person name="Cantu D."/>
        </authorList>
    </citation>
    <scope>NUCLEOTIDE SEQUENCE [LARGE SCALE GENOMIC DNA]</scope>
    <source>
        <strain evidence="3">UCR-EL1</strain>
    </source>
</reference>
<name>M7T8T5_EUTLA</name>
<keyword evidence="1" id="KW-0732">Signal</keyword>
<organism evidence="2 3">
    <name type="scientific">Eutypa lata (strain UCR-EL1)</name>
    <name type="common">Grapevine dieback disease fungus</name>
    <name type="synonym">Eutypa armeniacae</name>
    <dbReference type="NCBI Taxonomy" id="1287681"/>
    <lineage>
        <taxon>Eukaryota</taxon>
        <taxon>Fungi</taxon>
        <taxon>Dikarya</taxon>
        <taxon>Ascomycota</taxon>
        <taxon>Pezizomycotina</taxon>
        <taxon>Sordariomycetes</taxon>
        <taxon>Xylariomycetidae</taxon>
        <taxon>Xylariales</taxon>
        <taxon>Diatrypaceae</taxon>
        <taxon>Eutypa</taxon>
    </lineage>
</organism>
<evidence type="ECO:0000256" key="1">
    <source>
        <dbReference type="SAM" id="SignalP"/>
    </source>
</evidence>
<dbReference type="HOGENOM" id="CLU_1917186_0_0_1"/>
<dbReference type="OMA" id="ANAWLLE"/>
<evidence type="ECO:0000313" key="2">
    <source>
        <dbReference type="EMBL" id="EMR63055.1"/>
    </source>
</evidence>
<feature type="signal peptide" evidence="1">
    <location>
        <begin position="1"/>
        <end position="23"/>
    </location>
</feature>
<dbReference type="Proteomes" id="UP000012174">
    <property type="component" value="Unassembled WGS sequence"/>
</dbReference>
<accession>M7T8T5</accession>
<proteinExistence type="predicted"/>
<evidence type="ECO:0000313" key="3">
    <source>
        <dbReference type="Proteomes" id="UP000012174"/>
    </source>
</evidence>
<feature type="chain" id="PRO_5004085634" evidence="1">
    <location>
        <begin position="24"/>
        <end position="132"/>
    </location>
</feature>
<dbReference type="EMBL" id="KB707289">
    <property type="protein sequence ID" value="EMR63055.1"/>
    <property type="molecule type" value="Genomic_DNA"/>
</dbReference>
<gene>
    <name evidence="2" type="ORF">UCREL1_10004</name>
</gene>